<dbReference type="InterPro" id="IPR011047">
    <property type="entry name" value="Quinoprotein_ADH-like_sf"/>
</dbReference>
<sequence length="828" mass="90931">MREPIFILGPGRSFTSVIGSMIGQHPELFGLPETNLGTADTVERWYRILPGMDAFPAGVLRLLAHLHHGEQTVDAVNEVDVWLRSRSGMSTQGVYEHVEGLLGDRQVVDKSPLHSTTDACLRRLRRIAPNARYIRIARHPYSNGKSIVATEWYLEGLKAWGSSGWDRRTNPPTLDPQFHWLDVHDRIDRLFASLPSESYRTVRGEDLLAKPEPVLKQIANWLNIDDSDLAIEAMLHPERSPFATEGPPNARLGNDPGFLADPTLRPFSPPKVPLTARLPWRGDGEGFVPAVVNLARRFGYADDPIPAPELPQGFNGSWGPLVAIEPDGQGFPMAHGNLLDSSYVPLTPLREIRGIETKPDPKCGGGNFGAYTATDYALAVFDSPHEVPLEAIDLETGKVIWQSDLGDFPAIKDGLRGRFIGGALLAKLQFSNGRTRRCIFVGNRAEIRCIGLDGKTIWKRETADIVSELGSTARGHGTPRCLRYTTDNELLYGTRNGYLVKLDPLSGQTIDVVDLKTKVLHEGKVVEGRFDVRQSIVVHGDHAYLQAKFSPETEVASPQALPTALFRLKVSRTANGAVEHLPDFVSEEDVPTYAVVGSVGDRRVGGSPCARVREDGKLVIFTNEYPSNLRNSHGMRDAFQLSAIRDDGDALTHQWHCILREKGDAKVTAAPALDPVSDTLVVSNRIMMHLFANASYREGVIAPDLSLAPLDCLEPDMRKHATHAEFASPITIARDEGENGFVAYVGLAVRRPQMRREYAILSALQVQPGPLLSVTPLWSRSINVDDAGNALPAARSFAQPALFSGKGSGKRSKGILMGMRFDGLSVFR</sequence>
<dbReference type="SUPFAM" id="SSF52540">
    <property type="entry name" value="P-loop containing nucleoside triphosphate hydrolases"/>
    <property type="match status" value="1"/>
</dbReference>
<comment type="caution">
    <text evidence="1">The sequence shown here is derived from an EMBL/GenBank/DDBJ whole genome shotgun (WGS) entry which is preliminary data.</text>
</comment>
<evidence type="ECO:0000313" key="1">
    <source>
        <dbReference type="EMBL" id="KUJ80075.1"/>
    </source>
</evidence>
<organism evidence="1 2">
    <name type="scientific">Ruegeria profundi</name>
    <dbReference type="NCBI Taxonomy" id="1685378"/>
    <lineage>
        <taxon>Bacteria</taxon>
        <taxon>Pseudomonadati</taxon>
        <taxon>Pseudomonadota</taxon>
        <taxon>Alphaproteobacteria</taxon>
        <taxon>Rhodobacterales</taxon>
        <taxon>Roseobacteraceae</taxon>
        <taxon>Ruegeria</taxon>
    </lineage>
</organism>
<proteinExistence type="predicted"/>
<gene>
    <name evidence="1" type="ORF">AVO44_07885</name>
</gene>
<dbReference type="Pfam" id="PF13469">
    <property type="entry name" value="Sulfotransfer_3"/>
    <property type="match status" value="1"/>
</dbReference>
<protein>
    <recommendedName>
        <fullName evidence="3">Sulfotransferase domain-containing protein</fullName>
    </recommendedName>
</protein>
<dbReference type="Proteomes" id="UP000053690">
    <property type="component" value="Unassembled WGS sequence"/>
</dbReference>
<dbReference type="Gene3D" id="2.130.10.10">
    <property type="entry name" value="YVTN repeat-like/Quinoprotein amine dehydrogenase"/>
    <property type="match status" value="1"/>
</dbReference>
<keyword evidence="2" id="KW-1185">Reference proteome</keyword>
<evidence type="ECO:0000313" key="2">
    <source>
        <dbReference type="Proteomes" id="UP000053690"/>
    </source>
</evidence>
<dbReference type="RefSeq" id="WP_068334999.1">
    <property type="nucleotide sequence ID" value="NZ_LQBP01000003.1"/>
</dbReference>
<dbReference type="OrthoDB" id="1441538at2"/>
<dbReference type="STRING" id="1685378.AVO44_07885"/>
<reference evidence="2" key="1">
    <citation type="submission" date="2015-12" db="EMBL/GenBank/DDBJ databases">
        <authorList>
            <person name="Zhang G."/>
            <person name="Stingl U."/>
        </authorList>
    </citation>
    <scope>NUCLEOTIDE SEQUENCE [LARGE SCALE GENOMIC DNA]</scope>
    <source>
        <strain evidence="2">ZGT108</strain>
    </source>
</reference>
<accession>A0A0X3TWJ4</accession>
<evidence type="ECO:0008006" key="3">
    <source>
        <dbReference type="Google" id="ProtNLM"/>
    </source>
</evidence>
<dbReference type="EMBL" id="LQBP01000003">
    <property type="protein sequence ID" value="KUJ80075.1"/>
    <property type="molecule type" value="Genomic_DNA"/>
</dbReference>
<dbReference type="InterPro" id="IPR027417">
    <property type="entry name" value="P-loop_NTPase"/>
</dbReference>
<dbReference type="AlphaFoldDB" id="A0A0X3TWJ4"/>
<name>A0A0X3TWJ4_9RHOB</name>
<dbReference type="InterPro" id="IPR015943">
    <property type="entry name" value="WD40/YVTN_repeat-like_dom_sf"/>
</dbReference>
<dbReference type="Gene3D" id="3.40.50.300">
    <property type="entry name" value="P-loop containing nucleotide triphosphate hydrolases"/>
    <property type="match status" value="1"/>
</dbReference>
<dbReference type="SUPFAM" id="SSF50998">
    <property type="entry name" value="Quinoprotein alcohol dehydrogenase-like"/>
    <property type="match status" value="1"/>
</dbReference>